<gene>
    <name evidence="2" type="ORF">ROJ8625_04019</name>
</gene>
<sequence length="154" mass="16869">MVAFAVAKACRAAVLGALLAVVPAVGMAAQAKTTRIVISDDRGGLVHTRAQDVARIRARGQTVAISGRVCLSSCTMYLGAGDVCVRPDVTFGFHGPSYYGRRLSQHDFDYWSAVISSHYPPALRKWYMQKARFRLRGFYRISGRQLIAMGVPEC</sequence>
<proteinExistence type="predicted"/>
<reference evidence="2 3" key="1">
    <citation type="submission" date="2017-03" db="EMBL/GenBank/DDBJ databases">
        <authorList>
            <person name="Afonso C.L."/>
            <person name="Miller P.J."/>
            <person name="Scott M.A."/>
            <person name="Spackman E."/>
            <person name="Goraichik I."/>
            <person name="Dimitrov K.M."/>
            <person name="Suarez D.L."/>
            <person name="Swayne D.E."/>
        </authorList>
    </citation>
    <scope>NUCLEOTIDE SEQUENCE [LARGE SCALE GENOMIC DNA]</scope>
    <source>
        <strain evidence="2 3">CECT 8625</strain>
    </source>
</reference>
<keyword evidence="1" id="KW-0732">Signal</keyword>
<keyword evidence="3" id="KW-1185">Reference proteome</keyword>
<name>A0A1X7AA83_9RHOB</name>
<feature type="signal peptide" evidence="1">
    <location>
        <begin position="1"/>
        <end position="28"/>
    </location>
</feature>
<feature type="chain" id="PRO_5012552876" evidence="1">
    <location>
        <begin position="29"/>
        <end position="154"/>
    </location>
</feature>
<evidence type="ECO:0000313" key="3">
    <source>
        <dbReference type="Proteomes" id="UP000193570"/>
    </source>
</evidence>
<dbReference type="OrthoDB" id="7774376at2"/>
<accession>A0A1X7AA83</accession>
<evidence type="ECO:0000313" key="2">
    <source>
        <dbReference type="EMBL" id="SLN74171.1"/>
    </source>
</evidence>
<dbReference type="Proteomes" id="UP000193570">
    <property type="component" value="Unassembled WGS sequence"/>
</dbReference>
<dbReference type="RefSeq" id="WP_085793673.1">
    <property type="nucleotide sequence ID" value="NZ_FWFK01000010.1"/>
</dbReference>
<protein>
    <submittedName>
        <fullName evidence="2">Uncharacterized protein</fullName>
    </submittedName>
</protein>
<dbReference type="EMBL" id="FWFK01000010">
    <property type="protein sequence ID" value="SLN74171.1"/>
    <property type="molecule type" value="Genomic_DNA"/>
</dbReference>
<evidence type="ECO:0000256" key="1">
    <source>
        <dbReference type="SAM" id="SignalP"/>
    </source>
</evidence>
<organism evidence="2 3">
    <name type="scientific">Roseivivax jejudonensis</name>
    <dbReference type="NCBI Taxonomy" id="1529041"/>
    <lineage>
        <taxon>Bacteria</taxon>
        <taxon>Pseudomonadati</taxon>
        <taxon>Pseudomonadota</taxon>
        <taxon>Alphaproteobacteria</taxon>
        <taxon>Rhodobacterales</taxon>
        <taxon>Roseobacteraceae</taxon>
        <taxon>Roseivivax</taxon>
    </lineage>
</organism>
<dbReference type="AlphaFoldDB" id="A0A1X7AA83"/>